<gene>
    <name evidence="1" type="ORF">NCTC7982_00551</name>
</gene>
<evidence type="ECO:0000313" key="1">
    <source>
        <dbReference type="EMBL" id="VTS77999.1"/>
    </source>
</evidence>
<protein>
    <submittedName>
        <fullName evidence="1">Plasmid maintenance system killer protein</fullName>
    </submittedName>
</protein>
<comment type="caution">
    <text evidence="1">The sequence shown here is derived from an EMBL/GenBank/DDBJ whole genome shotgun (WGS) entry which is preliminary data.</text>
</comment>
<dbReference type="RefSeq" id="WP_143928101.1">
    <property type="nucleotide sequence ID" value="NZ_CABEIM010000003.1"/>
</dbReference>
<dbReference type="Proteomes" id="UP000373301">
    <property type="component" value="Unassembled WGS sequence"/>
</dbReference>
<proteinExistence type="predicted"/>
<evidence type="ECO:0000313" key="2">
    <source>
        <dbReference type="Proteomes" id="UP000373301"/>
    </source>
</evidence>
<dbReference type="InterPro" id="IPR035093">
    <property type="entry name" value="RelE/ParE_toxin_dom_sf"/>
</dbReference>
<accession>A0A9X9QP23</accession>
<sequence>MQISYRNKKVSQQCTKLGKAKQDFPSKVALKLHRLVNFLESAETLKDVISYKSYNFHDLKGDKLGQYAFDIDGRACSYRLIVSFEGISKETIFSDASSIQLIEIEEVSKHYE</sequence>
<organism evidence="1 2">
    <name type="scientific">Streptococcus dysgalactiae</name>
    <dbReference type="NCBI Taxonomy" id="1334"/>
    <lineage>
        <taxon>Bacteria</taxon>
        <taxon>Bacillati</taxon>
        <taxon>Bacillota</taxon>
        <taxon>Bacilli</taxon>
        <taxon>Lactobacillales</taxon>
        <taxon>Streptococcaceae</taxon>
        <taxon>Streptococcus</taxon>
    </lineage>
</organism>
<reference evidence="1 2" key="1">
    <citation type="submission" date="2019-05" db="EMBL/GenBank/DDBJ databases">
        <authorList>
            <consortium name="Pathogen Informatics"/>
        </authorList>
    </citation>
    <scope>NUCLEOTIDE SEQUENCE [LARGE SCALE GENOMIC DNA]</scope>
    <source>
        <strain evidence="1 2">NCTC7982</strain>
    </source>
</reference>
<name>A0A9X9QP23_STRDY</name>
<dbReference type="AlphaFoldDB" id="A0A9X9QP23"/>
<dbReference type="Gene3D" id="3.30.2310.20">
    <property type="entry name" value="RelE-like"/>
    <property type="match status" value="1"/>
</dbReference>
<dbReference type="EMBL" id="CABEIM010000003">
    <property type="protein sequence ID" value="VTS77999.1"/>
    <property type="molecule type" value="Genomic_DNA"/>
</dbReference>